<accession>A0A2P5G1F4</accession>
<dbReference type="AlphaFoldDB" id="A0A2P5G1F4"/>
<dbReference type="Proteomes" id="UP000237000">
    <property type="component" value="Unassembled WGS sequence"/>
</dbReference>
<evidence type="ECO:0000313" key="1">
    <source>
        <dbReference type="EMBL" id="POO03884.1"/>
    </source>
</evidence>
<protein>
    <submittedName>
        <fullName evidence="1">Uncharacterized protein</fullName>
    </submittedName>
</protein>
<sequence length="66" mass="7385">MQTSSLFRLPERDDIAICEYCNEEFGEDSFHTTPTPAQCGSFYDEDSDLDTDEVIDAAGELDSGKR</sequence>
<reference evidence="2" key="1">
    <citation type="submission" date="2016-06" db="EMBL/GenBank/DDBJ databases">
        <title>Parallel loss of symbiosis genes in relatives of nitrogen-fixing non-legume Parasponia.</title>
        <authorList>
            <person name="Van Velzen R."/>
            <person name="Holmer R."/>
            <person name="Bu F."/>
            <person name="Rutten L."/>
            <person name="Van Zeijl A."/>
            <person name="Liu W."/>
            <person name="Santuari L."/>
            <person name="Cao Q."/>
            <person name="Sharma T."/>
            <person name="Shen D."/>
            <person name="Roswanjaya Y."/>
            <person name="Wardhani T."/>
            <person name="Kalhor M.S."/>
            <person name="Jansen J."/>
            <person name="Van den Hoogen J."/>
            <person name="Gungor B."/>
            <person name="Hartog M."/>
            <person name="Hontelez J."/>
            <person name="Verver J."/>
            <person name="Yang W.-C."/>
            <person name="Schijlen E."/>
            <person name="Repin R."/>
            <person name="Schilthuizen M."/>
            <person name="Schranz E."/>
            <person name="Heidstra R."/>
            <person name="Miyata K."/>
            <person name="Fedorova E."/>
            <person name="Kohlen W."/>
            <person name="Bisseling T."/>
            <person name="Smit S."/>
            <person name="Geurts R."/>
        </authorList>
    </citation>
    <scope>NUCLEOTIDE SEQUENCE [LARGE SCALE GENOMIC DNA]</scope>
    <source>
        <strain evidence="2">cv. RG33-2</strain>
    </source>
</reference>
<proteinExistence type="predicted"/>
<dbReference type="InParanoid" id="A0A2P5G1F4"/>
<gene>
    <name evidence="1" type="ORF">TorRG33x02_001880</name>
</gene>
<name>A0A2P5G1F4_TREOI</name>
<organism evidence="1 2">
    <name type="scientific">Trema orientale</name>
    <name type="common">Charcoal tree</name>
    <name type="synonym">Celtis orientalis</name>
    <dbReference type="NCBI Taxonomy" id="63057"/>
    <lineage>
        <taxon>Eukaryota</taxon>
        <taxon>Viridiplantae</taxon>
        <taxon>Streptophyta</taxon>
        <taxon>Embryophyta</taxon>
        <taxon>Tracheophyta</taxon>
        <taxon>Spermatophyta</taxon>
        <taxon>Magnoliopsida</taxon>
        <taxon>eudicotyledons</taxon>
        <taxon>Gunneridae</taxon>
        <taxon>Pentapetalae</taxon>
        <taxon>rosids</taxon>
        <taxon>fabids</taxon>
        <taxon>Rosales</taxon>
        <taxon>Cannabaceae</taxon>
        <taxon>Trema</taxon>
    </lineage>
</organism>
<comment type="caution">
    <text evidence="1">The sequence shown here is derived from an EMBL/GenBank/DDBJ whole genome shotgun (WGS) entry which is preliminary data.</text>
</comment>
<dbReference type="EMBL" id="JXTC01000001">
    <property type="protein sequence ID" value="POO03884.1"/>
    <property type="molecule type" value="Genomic_DNA"/>
</dbReference>
<keyword evidence="2" id="KW-1185">Reference proteome</keyword>
<evidence type="ECO:0000313" key="2">
    <source>
        <dbReference type="Proteomes" id="UP000237000"/>
    </source>
</evidence>